<protein>
    <submittedName>
        <fullName evidence="1">Uncharacterized protein</fullName>
    </submittedName>
</protein>
<keyword evidence="2" id="KW-1185">Reference proteome</keyword>
<evidence type="ECO:0000313" key="1">
    <source>
        <dbReference type="EMBL" id="QDT10668.1"/>
    </source>
</evidence>
<sequence length="178" mass="19428">MQRYALQYPAKADVAESIVQDFHSFRQALNVASADQRVLVLINAPPTDEAKLRESLKPIANHANIIGRFHFDFDSSGAAKTAINPFSNEPGIAIIAPGEFGLTGKVIQKLPLDASRQTILQALESANTQYAQSTAKKVYSTHVSKGRKAGVYFEGAVPYGEDRDGDGQIDQGKGRRRR</sequence>
<dbReference type="EMBL" id="CP036526">
    <property type="protein sequence ID" value="QDT10668.1"/>
    <property type="molecule type" value="Genomic_DNA"/>
</dbReference>
<proteinExistence type="predicted"/>
<dbReference type="AlphaFoldDB" id="A0A517NU62"/>
<reference evidence="1 2" key="1">
    <citation type="submission" date="2019-02" db="EMBL/GenBank/DDBJ databases">
        <title>Deep-cultivation of Planctomycetes and their phenomic and genomic characterization uncovers novel biology.</title>
        <authorList>
            <person name="Wiegand S."/>
            <person name="Jogler M."/>
            <person name="Boedeker C."/>
            <person name="Pinto D."/>
            <person name="Vollmers J."/>
            <person name="Rivas-Marin E."/>
            <person name="Kohn T."/>
            <person name="Peeters S.H."/>
            <person name="Heuer A."/>
            <person name="Rast P."/>
            <person name="Oberbeckmann S."/>
            <person name="Bunk B."/>
            <person name="Jeske O."/>
            <person name="Meyerdierks A."/>
            <person name="Storesund J.E."/>
            <person name="Kallscheuer N."/>
            <person name="Luecker S."/>
            <person name="Lage O.M."/>
            <person name="Pohl T."/>
            <person name="Merkel B.J."/>
            <person name="Hornburger P."/>
            <person name="Mueller R.-W."/>
            <person name="Bruemmer F."/>
            <person name="Labrenz M."/>
            <person name="Spormann A.M."/>
            <person name="Op den Camp H."/>
            <person name="Overmann J."/>
            <person name="Amann R."/>
            <person name="Jetten M.S.M."/>
            <person name="Mascher T."/>
            <person name="Medema M.H."/>
            <person name="Devos D.P."/>
            <person name="Kaster A.-K."/>
            <person name="Ovreas L."/>
            <person name="Rohde M."/>
            <person name="Galperin M.Y."/>
            <person name="Jogler C."/>
        </authorList>
    </citation>
    <scope>NUCLEOTIDE SEQUENCE [LARGE SCALE GENOMIC DNA]</scope>
    <source>
        <strain evidence="1 2">K23_9</strain>
    </source>
</reference>
<organism evidence="1 2">
    <name type="scientific">Stieleria marina</name>
    <dbReference type="NCBI Taxonomy" id="1930275"/>
    <lineage>
        <taxon>Bacteria</taxon>
        <taxon>Pseudomonadati</taxon>
        <taxon>Planctomycetota</taxon>
        <taxon>Planctomycetia</taxon>
        <taxon>Pirellulales</taxon>
        <taxon>Pirellulaceae</taxon>
        <taxon>Stieleria</taxon>
    </lineage>
</organism>
<dbReference type="Proteomes" id="UP000319817">
    <property type="component" value="Chromosome"/>
</dbReference>
<name>A0A517NU62_9BACT</name>
<accession>A0A517NU62</accession>
<evidence type="ECO:0000313" key="2">
    <source>
        <dbReference type="Proteomes" id="UP000319817"/>
    </source>
</evidence>
<gene>
    <name evidence="1" type="ORF">K239x_26250</name>
</gene>